<dbReference type="NCBIfam" id="NF033551">
    <property type="entry name" value="transpos_IS1182"/>
    <property type="match status" value="1"/>
</dbReference>
<dbReference type="Pfam" id="PF13751">
    <property type="entry name" value="DDE_Tnp_1_6"/>
    <property type="match status" value="1"/>
</dbReference>
<reference evidence="4 5" key="1">
    <citation type="submission" date="2018-01" db="EMBL/GenBank/DDBJ databases">
        <title>Co-occurrence of chitin degradation, pigmentation and bioactivity in marine Pseudoalteromonas.</title>
        <authorList>
            <person name="Paulsen S."/>
            <person name="Gram L."/>
            <person name="Machado H."/>
        </authorList>
    </citation>
    <scope>NUCLEOTIDE SEQUENCE [LARGE SCALE GENOMIC DNA]</scope>
    <source>
        <strain evidence="4 5">S1946</strain>
    </source>
</reference>
<feature type="domain" description="Transposase DDE" evidence="3">
    <location>
        <begin position="324"/>
        <end position="443"/>
    </location>
</feature>
<dbReference type="AlphaFoldDB" id="A0A4Q7ECP0"/>
<accession>A0A4Q7ECP0</accession>
<dbReference type="PANTHER" id="PTHR33408">
    <property type="entry name" value="TRANSPOSASE"/>
    <property type="match status" value="1"/>
</dbReference>
<organism evidence="4 5">
    <name type="scientific">Pseudoalteromonas rubra</name>
    <dbReference type="NCBI Taxonomy" id="43658"/>
    <lineage>
        <taxon>Bacteria</taxon>
        <taxon>Pseudomonadati</taxon>
        <taxon>Pseudomonadota</taxon>
        <taxon>Gammaproteobacteria</taxon>
        <taxon>Alteromonadales</taxon>
        <taxon>Pseudoalteromonadaceae</taxon>
        <taxon>Pseudoalteromonas</taxon>
    </lineage>
</organism>
<proteinExistence type="predicted"/>
<protein>
    <submittedName>
        <fullName evidence="4">IS5/IS1182 family transposase</fullName>
    </submittedName>
</protein>
<dbReference type="InterPro" id="IPR025668">
    <property type="entry name" value="Tnp_DDE_dom"/>
</dbReference>
<dbReference type="InterPro" id="IPR008490">
    <property type="entry name" value="Transposase_InsH_N"/>
</dbReference>
<gene>
    <name evidence="4" type="ORF">C3B51_11315</name>
</gene>
<feature type="region of interest" description="Disordered" evidence="1">
    <location>
        <begin position="179"/>
        <end position="213"/>
    </location>
</feature>
<evidence type="ECO:0000256" key="1">
    <source>
        <dbReference type="SAM" id="MobiDB-lite"/>
    </source>
</evidence>
<evidence type="ECO:0000313" key="4">
    <source>
        <dbReference type="EMBL" id="RZM80647.1"/>
    </source>
</evidence>
<dbReference type="EMBL" id="PPUZ01000031">
    <property type="protein sequence ID" value="RZM80647.1"/>
    <property type="molecule type" value="Genomic_DNA"/>
</dbReference>
<evidence type="ECO:0000313" key="5">
    <source>
        <dbReference type="Proteomes" id="UP000292345"/>
    </source>
</evidence>
<dbReference type="RefSeq" id="WP_130245106.1">
    <property type="nucleotide sequence ID" value="NZ_PPUZ01000031.1"/>
</dbReference>
<dbReference type="InterPro" id="IPR047629">
    <property type="entry name" value="IS1182_transpos"/>
</dbReference>
<feature type="compositionally biased region" description="Basic and acidic residues" evidence="1">
    <location>
        <begin position="180"/>
        <end position="198"/>
    </location>
</feature>
<evidence type="ECO:0000259" key="3">
    <source>
        <dbReference type="Pfam" id="PF13751"/>
    </source>
</evidence>
<comment type="caution">
    <text evidence="4">The sequence shown here is derived from an EMBL/GenBank/DDBJ whole genome shotgun (WGS) entry which is preliminary data.</text>
</comment>
<dbReference type="Proteomes" id="UP000292345">
    <property type="component" value="Unassembled WGS sequence"/>
</dbReference>
<feature type="domain" description="Transposase InsH N-terminal" evidence="2">
    <location>
        <begin position="17"/>
        <end position="111"/>
    </location>
</feature>
<evidence type="ECO:0000259" key="2">
    <source>
        <dbReference type="Pfam" id="PF05598"/>
    </source>
</evidence>
<dbReference type="Pfam" id="PF05598">
    <property type="entry name" value="DUF772"/>
    <property type="match status" value="1"/>
</dbReference>
<name>A0A4Q7ECP0_9GAMM</name>
<sequence length="448" mass="51598">MLKDKTPQQYELEMVAIDQLVPQDHLVRLIDLAIDFEFIRDEVSHLYCKNNGRPAVDPVRMFKILFLGYLFGIQSERRLIKDIQVNVAYRWFLGIGLTEDVIHHSTLSQNRIKRFKDSNIYQSIFDNIVRQAMKQKLIGGYSLFADSTHLKANANKKRYDIEDLKVSPSVYVEQLNEAVQQDREDEGKKPLKRKEEAPCTKPTKVSRTDPDSGFMVRDEKPQGFFYLDHRIVDGKHGIIVDTHATAGNVHDSQPIISRLDRALETFALNPIAVGLDAGYFTAAVCHNLEERQLVGVLGYRRPNKKKGYFAKREYSYQPDTDIYLCPQGETLIYKTTSRTGYRHYHSDPRKCESCPVRNQCTASKNHTKVITRHVWQSSVEAANVTRLSDWGKQIYRRRAETVERSFADAKQHHGHRYCRYRGLSKVTAQCLLAAACQNMKKMALMAAH</sequence>